<evidence type="ECO:0000313" key="3">
    <source>
        <dbReference type="Proteomes" id="UP000265926"/>
    </source>
</evidence>
<gene>
    <name evidence="2" type="ORF">D1614_02675</name>
</gene>
<dbReference type="InterPro" id="IPR054460">
    <property type="entry name" value="DUF5018-rel"/>
</dbReference>
<feature type="domain" description="DUF5018" evidence="1">
    <location>
        <begin position="34"/>
        <end position="147"/>
    </location>
</feature>
<keyword evidence="3" id="KW-1185">Reference proteome</keyword>
<comment type="caution">
    <text evidence="2">The sequence shown here is derived from an EMBL/GenBank/DDBJ whole genome shotgun (WGS) entry which is preliminary data.</text>
</comment>
<name>A0A399TA50_9BACT</name>
<dbReference type="Proteomes" id="UP000265926">
    <property type="component" value="Unassembled WGS sequence"/>
</dbReference>
<dbReference type="Gene3D" id="2.60.40.4120">
    <property type="match status" value="1"/>
</dbReference>
<protein>
    <submittedName>
        <fullName evidence="2">DUF4361 domain-containing protein</fullName>
    </submittedName>
</protein>
<evidence type="ECO:0000313" key="2">
    <source>
        <dbReference type="EMBL" id="RIJ50843.1"/>
    </source>
</evidence>
<reference evidence="2 3" key="1">
    <citation type="submission" date="2018-08" db="EMBL/GenBank/DDBJ databases">
        <title>Pallidiluteibacterium maritimus gen. nov., sp. nov., isolated from coastal sediment.</title>
        <authorList>
            <person name="Zhou L.Y."/>
        </authorList>
    </citation>
    <scope>NUCLEOTIDE SEQUENCE [LARGE SCALE GENOMIC DNA]</scope>
    <source>
        <strain evidence="2 3">XSD2</strain>
    </source>
</reference>
<dbReference type="AlphaFoldDB" id="A0A399TA50"/>
<accession>A0A399TA50</accession>
<dbReference type="Pfam" id="PF22243">
    <property type="entry name" value="DUF5018-rel"/>
    <property type="match status" value="1"/>
</dbReference>
<proteinExistence type="predicted"/>
<sequence length="275" mass="30252">MKKNIYILAILVSTLTSCINWGLEELPLYDEVEITSFDLEHRYTTENANGVESVVFTKLNSSVDISSENAIITVTATIPPPTQIFTQEIRRSISLENIAGYFKLSPASKVEPLDGAPELGVPGDFSVERKYKVTAADGKTTKIWTVKVNPLPVINQYEGAYACTGIMYWDGTHFDGQGDLYNTSREVYLSSFDETTCVASHGASIWTGGYSLRLKVNADNSVTVTQHDAAGNIVGEMVPGAVNSYDPIAKKFTINYRSQTNDPYIGLYSDVFVLK</sequence>
<dbReference type="RefSeq" id="WP_119436312.1">
    <property type="nucleotide sequence ID" value="NZ_QWGR01000001.1"/>
</dbReference>
<dbReference type="EMBL" id="QWGR01000001">
    <property type="protein sequence ID" value="RIJ50843.1"/>
    <property type="molecule type" value="Genomic_DNA"/>
</dbReference>
<organism evidence="2 3">
    <name type="scientific">Maribellus luteus</name>
    <dbReference type="NCBI Taxonomy" id="2305463"/>
    <lineage>
        <taxon>Bacteria</taxon>
        <taxon>Pseudomonadati</taxon>
        <taxon>Bacteroidota</taxon>
        <taxon>Bacteroidia</taxon>
        <taxon>Marinilabiliales</taxon>
        <taxon>Prolixibacteraceae</taxon>
        <taxon>Maribellus</taxon>
    </lineage>
</organism>
<dbReference type="PROSITE" id="PS51257">
    <property type="entry name" value="PROKAR_LIPOPROTEIN"/>
    <property type="match status" value="1"/>
</dbReference>
<dbReference type="OrthoDB" id="760804at2"/>
<evidence type="ECO:0000259" key="1">
    <source>
        <dbReference type="Pfam" id="PF22243"/>
    </source>
</evidence>